<evidence type="ECO:0000256" key="4">
    <source>
        <dbReference type="ARBA" id="ARBA00022729"/>
    </source>
</evidence>
<keyword evidence="5" id="KW-1133">Transmembrane helix</keyword>
<dbReference type="EC" id="2.7.11.1" evidence="2"/>
<dbReference type="Pfam" id="PF14380">
    <property type="entry name" value="WAK_assoc"/>
    <property type="match status" value="1"/>
</dbReference>
<reference evidence="12" key="2">
    <citation type="submission" date="2023-11" db="EMBL/GenBank/DDBJ databases">
        <authorList>
            <person name="Zhang X."/>
        </authorList>
    </citation>
    <scope>NUCLEOTIDE SEQUENCE</scope>
    <source>
        <strain evidence="12">F231</strain>
        <tissue evidence="12">Mature leaves and different stages of flower and fruit</tissue>
    </source>
</reference>
<protein>
    <recommendedName>
        <fullName evidence="2">non-specific serine/threonine protein kinase</fullName>
        <ecNumber evidence="2">2.7.11.1</ecNumber>
    </recommendedName>
</protein>
<keyword evidence="6" id="KW-0472">Membrane</keyword>
<comment type="catalytic activity">
    <reaction evidence="9">
        <text>L-seryl-[protein] + ATP = O-phospho-L-seryl-[protein] + ADP + H(+)</text>
        <dbReference type="Rhea" id="RHEA:17989"/>
        <dbReference type="Rhea" id="RHEA-COMP:9863"/>
        <dbReference type="Rhea" id="RHEA-COMP:11604"/>
        <dbReference type="ChEBI" id="CHEBI:15378"/>
        <dbReference type="ChEBI" id="CHEBI:29999"/>
        <dbReference type="ChEBI" id="CHEBI:30616"/>
        <dbReference type="ChEBI" id="CHEBI:83421"/>
        <dbReference type="ChEBI" id="CHEBI:456216"/>
        <dbReference type="EC" id="2.7.11.1"/>
    </reaction>
</comment>
<reference evidence="12 14" key="1">
    <citation type="journal article" date="2023" name="Hortic Res">
        <title>Pangenome of water caltrop reveals structural variations and asymmetric subgenome divergence after allopolyploidization.</title>
        <authorList>
            <person name="Zhang X."/>
            <person name="Chen Y."/>
            <person name="Wang L."/>
            <person name="Yuan Y."/>
            <person name="Fang M."/>
            <person name="Shi L."/>
            <person name="Lu R."/>
            <person name="Comes H.P."/>
            <person name="Ma Y."/>
            <person name="Chen Y."/>
            <person name="Huang G."/>
            <person name="Zhou Y."/>
            <person name="Zheng Z."/>
            <person name="Qiu Y."/>
        </authorList>
    </citation>
    <scope>NUCLEOTIDE SEQUENCE [LARGE SCALE GENOMIC DNA]</scope>
    <source>
        <strain evidence="12">F231</strain>
    </source>
</reference>
<keyword evidence="4" id="KW-0732">Signal</keyword>
<dbReference type="InterPro" id="IPR032872">
    <property type="entry name" value="WAK_assoc_C"/>
</dbReference>
<organism evidence="12 14">
    <name type="scientific">Trapa natans</name>
    <name type="common">Water chestnut</name>
    <dbReference type="NCBI Taxonomy" id="22666"/>
    <lineage>
        <taxon>Eukaryota</taxon>
        <taxon>Viridiplantae</taxon>
        <taxon>Streptophyta</taxon>
        <taxon>Embryophyta</taxon>
        <taxon>Tracheophyta</taxon>
        <taxon>Spermatophyta</taxon>
        <taxon>Magnoliopsida</taxon>
        <taxon>eudicotyledons</taxon>
        <taxon>Gunneridae</taxon>
        <taxon>Pentapetalae</taxon>
        <taxon>rosids</taxon>
        <taxon>malvids</taxon>
        <taxon>Myrtales</taxon>
        <taxon>Lythraceae</taxon>
        <taxon>Trapa</taxon>
    </lineage>
</organism>
<keyword evidence="3" id="KW-0812">Transmembrane</keyword>
<evidence type="ECO:0000259" key="10">
    <source>
        <dbReference type="Pfam" id="PF13947"/>
    </source>
</evidence>
<evidence type="ECO:0000256" key="7">
    <source>
        <dbReference type="ARBA" id="ARBA00023180"/>
    </source>
</evidence>
<feature type="domain" description="Wall-associated receptor kinase C-terminal" evidence="11">
    <location>
        <begin position="232"/>
        <end position="304"/>
    </location>
</feature>
<dbReference type="GO" id="GO:0004674">
    <property type="term" value="F:protein serine/threonine kinase activity"/>
    <property type="evidence" value="ECO:0007669"/>
    <property type="project" value="UniProtKB-KW"/>
</dbReference>
<evidence type="ECO:0000313" key="14">
    <source>
        <dbReference type="Proteomes" id="UP001346149"/>
    </source>
</evidence>
<proteinExistence type="predicted"/>
<evidence type="ECO:0000256" key="8">
    <source>
        <dbReference type="ARBA" id="ARBA00047899"/>
    </source>
</evidence>
<dbReference type="PANTHER" id="PTHR33138:SF79">
    <property type="entry name" value="WALL-ASSOCIATED RECEPTOR KINASE GALACTURONAN-BINDING DOMAIN-CONTAINING PROTEIN"/>
    <property type="match status" value="1"/>
</dbReference>
<dbReference type="Pfam" id="PF13947">
    <property type="entry name" value="GUB_WAK_bind"/>
    <property type="match status" value="1"/>
</dbReference>
<dbReference type="EMBL" id="JAXQNO010000017">
    <property type="protein sequence ID" value="KAK4778557.1"/>
    <property type="molecule type" value="Genomic_DNA"/>
</dbReference>
<evidence type="ECO:0000256" key="5">
    <source>
        <dbReference type="ARBA" id="ARBA00022989"/>
    </source>
</evidence>
<keyword evidence="14" id="KW-1185">Reference proteome</keyword>
<evidence type="ECO:0000256" key="2">
    <source>
        <dbReference type="ARBA" id="ARBA00012513"/>
    </source>
</evidence>
<dbReference type="Proteomes" id="UP001346149">
    <property type="component" value="Unassembled WGS sequence"/>
</dbReference>
<gene>
    <name evidence="12" type="ORF">SAY86_005984</name>
    <name evidence="13" type="ORF">SAY86_006085</name>
</gene>
<accession>A0AAN7QVJ3</accession>
<dbReference type="InterPro" id="IPR025287">
    <property type="entry name" value="WAK_GUB"/>
</dbReference>
<sequence>MGASTLMAAIHTAQQVRLVNISPRTSKYCQIFPKEFYAILPFQSYHPLQAFFLPSLSGMSHPQAQCSLIPCPFLVLNMIIIAASLLQLPGFGLAVDERYANCGNVSCGNMSVTYPLWIAGGEDYCGHPSYELECQEGVNLVATMRSQKYKVIEIVREKQSLTVVRMDLLENACPQQEGDFLVDYSLFNHTASDLNVTLFYDCTSQSWTDFKSFNCSMDNGPQSNLLGTLNDYGQPVCSSSMTAPVLKSSYSDLVSNAIGADQVLKGGFEVRWTLSMGECTSCIASGGRCGINRTTEKFSCFCSNGTYESTCPVLAAGVPTNNQAPAPEAPSRTSHLFDFSPVIFRSTFLDP</sequence>
<dbReference type="AlphaFoldDB" id="A0AAN7QVJ3"/>
<evidence type="ECO:0000256" key="9">
    <source>
        <dbReference type="ARBA" id="ARBA00048679"/>
    </source>
</evidence>
<evidence type="ECO:0000313" key="13">
    <source>
        <dbReference type="EMBL" id="KAK4778557.1"/>
    </source>
</evidence>
<name>A0AAN7QVJ3_TRANT</name>
<evidence type="ECO:0000256" key="1">
    <source>
        <dbReference type="ARBA" id="ARBA00004167"/>
    </source>
</evidence>
<evidence type="ECO:0000313" key="12">
    <source>
        <dbReference type="EMBL" id="KAK4778456.1"/>
    </source>
</evidence>
<dbReference type="EMBL" id="JAXQNO010000017">
    <property type="protein sequence ID" value="KAK4778456.1"/>
    <property type="molecule type" value="Genomic_DNA"/>
</dbReference>
<keyword evidence="7" id="KW-0325">Glycoprotein</keyword>
<dbReference type="GO" id="GO:0016020">
    <property type="term" value="C:membrane"/>
    <property type="evidence" value="ECO:0007669"/>
    <property type="project" value="UniProtKB-SubCell"/>
</dbReference>
<evidence type="ECO:0000256" key="6">
    <source>
        <dbReference type="ARBA" id="ARBA00023136"/>
    </source>
</evidence>
<evidence type="ECO:0000259" key="11">
    <source>
        <dbReference type="Pfam" id="PF14380"/>
    </source>
</evidence>
<evidence type="ECO:0000256" key="3">
    <source>
        <dbReference type="ARBA" id="ARBA00022692"/>
    </source>
</evidence>
<comment type="subcellular location">
    <subcellularLocation>
        <location evidence="1">Membrane</location>
        <topology evidence="1">Single-pass membrane protein</topology>
    </subcellularLocation>
</comment>
<feature type="domain" description="Wall-associated receptor kinase galacturonan-binding" evidence="10">
    <location>
        <begin position="102"/>
        <end position="165"/>
    </location>
</feature>
<comment type="caution">
    <text evidence="12">The sequence shown here is derived from an EMBL/GenBank/DDBJ whole genome shotgun (WGS) entry which is preliminary data.</text>
</comment>
<comment type="catalytic activity">
    <reaction evidence="8">
        <text>L-threonyl-[protein] + ATP = O-phospho-L-threonyl-[protein] + ADP + H(+)</text>
        <dbReference type="Rhea" id="RHEA:46608"/>
        <dbReference type="Rhea" id="RHEA-COMP:11060"/>
        <dbReference type="Rhea" id="RHEA-COMP:11605"/>
        <dbReference type="ChEBI" id="CHEBI:15378"/>
        <dbReference type="ChEBI" id="CHEBI:30013"/>
        <dbReference type="ChEBI" id="CHEBI:30616"/>
        <dbReference type="ChEBI" id="CHEBI:61977"/>
        <dbReference type="ChEBI" id="CHEBI:456216"/>
        <dbReference type="EC" id="2.7.11.1"/>
    </reaction>
</comment>
<dbReference type="PANTHER" id="PTHR33138">
    <property type="entry name" value="OS01G0690200 PROTEIN"/>
    <property type="match status" value="1"/>
</dbReference>
<dbReference type="GO" id="GO:0030247">
    <property type="term" value="F:polysaccharide binding"/>
    <property type="evidence" value="ECO:0007669"/>
    <property type="project" value="InterPro"/>
</dbReference>